<dbReference type="RefSeq" id="WP_148581076.1">
    <property type="nucleotide sequence ID" value="NZ_JAVEUW010000040.1"/>
</dbReference>
<comment type="similarity">
    <text evidence="1">Belongs to the UPF0337 (CsbD) family.</text>
</comment>
<gene>
    <name evidence="3" type="ORF">ETQ85_21270</name>
</gene>
<keyword evidence="4" id="KW-1185">Reference proteome</keyword>
<dbReference type="Gene3D" id="1.10.1470.10">
    <property type="entry name" value="YjbJ"/>
    <property type="match status" value="1"/>
</dbReference>
<organism evidence="3 4">
    <name type="scientific">Zoogloea oleivorans</name>
    <dbReference type="NCBI Taxonomy" id="1552750"/>
    <lineage>
        <taxon>Bacteria</taxon>
        <taxon>Pseudomonadati</taxon>
        <taxon>Pseudomonadota</taxon>
        <taxon>Betaproteobacteria</taxon>
        <taxon>Rhodocyclales</taxon>
        <taxon>Zoogloeaceae</taxon>
        <taxon>Zoogloea</taxon>
    </lineage>
</organism>
<dbReference type="EMBL" id="SDKK01000026">
    <property type="protein sequence ID" value="TYC53594.1"/>
    <property type="molecule type" value="Genomic_DNA"/>
</dbReference>
<comment type="caution">
    <text evidence="3">The sequence shown here is derived from an EMBL/GenBank/DDBJ whole genome shotgun (WGS) entry which is preliminary data.</text>
</comment>
<dbReference type="OrthoDB" id="8564562at2"/>
<dbReference type="SUPFAM" id="SSF69047">
    <property type="entry name" value="Hypothetical protein YjbJ"/>
    <property type="match status" value="1"/>
</dbReference>
<dbReference type="InterPro" id="IPR036629">
    <property type="entry name" value="YjbJ_sf"/>
</dbReference>
<accession>A0A6C2CHX9</accession>
<dbReference type="Pfam" id="PF05532">
    <property type="entry name" value="CsbD"/>
    <property type="match status" value="1"/>
</dbReference>
<evidence type="ECO:0000313" key="4">
    <source>
        <dbReference type="Proteomes" id="UP000389128"/>
    </source>
</evidence>
<reference evidence="3 4" key="1">
    <citation type="submission" date="2019-01" db="EMBL/GenBank/DDBJ databases">
        <title>Zoogloea oleivorans genome sequencing and assembly.</title>
        <authorList>
            <person name="Tancsics A."/>
            <person name="Farkas M."/>
            <person name="Kriszt B."/>
            <person name="Maroti G."/>
            <person name="Horvath B."/>
        </authorList>
    </citation>
    <scope>NUCLEOTIDE SEQUENCE [LARGE SCALE GENOMIC DNA]</scope>
    <source>
        <strain evidence="3 4">Buc</strain>
    </source>
</reference>
<sequence length="61" mass="6446">MNKDQVKGRVEEATGKVKEIAGKVVGNKDLEREGVVQGLGGKAQAAVGDLKADIKKIVEDK</sequence>
<dbReference type="Proteomes" id="UP000389128">
    <property type="component" value="Unassembled WGS sequence"/>
</dbReference>
<dbReference type="AlphaFoldDB" id="A0A6C2CHX9"/>
<evidence type="ECO:0000313" key="3">
    <source>
        <dbReference type="EMBL" id="TYC53594.1"/>
    </source>
</evidence>
<evidence type="ECO:0000256" key="1">
    <source>
        <dbReference type="ARBA" id="ARBA00009129"/>
    </source>
</evidence>
<feature type="domain" description="CsbD-like" evidence="2">
    <location>
        <begin position="4"/>
        <end position="56"/>
    </location>
</feature>
<name>A0A6C2CHX9_9RHOO</name>
<protein>
    <submittedName>
        <fullName evidence="3">CsbD family protein</fullName>
    </submittedName>
</protein>
<dbReference type="InterPro" id="IPR008462">
    <property type="entry name" value="CsbD"/>
</dbReference>
<proteinExistence type="inferred from homology"/>
<evidence type="ECO:0000259" key="2">
    <source>
        <dbReference type="Pfam" id="PF05532"/>
    </source>
</evidence>